<keyword evidence="9" id="KW-0408">Iron</keyword>
<dbReference type="GO" id="GO:0006636">
    <property type="term" value="P:unsaturated fatty acid biosynthetic process"/>
    <property type="evidence" value="ECO:0007669"/>
    <property type="project" value="TreeGrafter"/>
</dbReference>
<dbReference type="GO" id="GO:0004768">
    <property type="term" value="F:stearoyl-CoA 9-desaturase activity"/>
    <property type="evidence" value="ECO:0007669"/>
    <property type="project" value="TreeGrafter"/>
</dbReference>
<evidence type="ECO:0000256" key="7">
    <source>
        <dbReference type="ARBA" id="ARBA00022989"/>
    </source>
</evidence>
<dbReference type="EMBL" id="KQ766819">
    <property type="protein sequence ID" value="OAD53560.1"/>
    <property type="molecule type" value="Genomic_DNA"/>
</dbReference>
<evidence type="ECO:0000256" key="14">
    <source>
        <dbReference type="SAM" id="Phobius"/>
    </source>
</evidence>
<keyword evidence="3 13" id="KW-0444">Lipid biosynthesis</keyword>
<comment type="subcellular location">
    <subcellularLocation>
        <location evidence="1">Membrane</location>
        <topology evidence="1">Multi-pass membrane protein</topology>
    </subcellularLocation>
</comment>
<keyword evidence="5" id="KW-0479">Metal-binding</keyword>
<protein>
    <submittedName>
        <fullName evidence="15">Acyl-CoA desaturase</fullName>
    </submittedName>
</protein>
<feature type="transmembrane region" description="Helical" evidence="14">
    <location>
        <begin position="35"/>
        <end position="59"/>
    </location>
</feature>
<evidence type="ECO:0000256" key="4">
    <source>
        <dbReference type="ARBA" id="ARBA00022692"/>
    </source>
</evidence>
<evidence type="ECO:0000313" key="16">
    <source>
        <dbReference type="Proteomes" id="UP000250275"/>
    </source>
</evidence>
<evidence type="ECO:0000256" key="9">
    <source>
        <dbReference type="ARBA" id="ARBA00023004"/>
    </source>
</evidence>
<name>A0A310SJ24_9HYME</name>
<keyword evidence="11 14" id="KW-0472">Membrane</keyword>
<evidence type="ECO:0000256" key="10">
    <source>
        <dbReference type="ARBA" id="ARBA00023098"/>
    </source>
</evidence>
<dbReference type="PROSITE" id="PS00476">
    <property type="entry name" value="FATTY_ACID_DESATUR_1"/>
    <property type="match status" value="1"/>
</dbReference>
<dbReference type="GO" id="GO:0005789">
    <property type="term" value="C:endoplasmic reticulum membrane"/>
    <property type="evidence" value="ECO:0007669"/>
    <property type="project" value="TreeGrafter"/>
</dbReference>
<evidence type="ECO:0000256" key="13">
    <source>
        <dbReference type="RuleBase" id="RU000581"/>
    </source>
</evidence>
<dbReference type="InterPro" id="IPR015876">
    <property type="entry name" value="Acyl-CoA_DS"/>
</dbReference>
<dbReference type="AlphaFoldDB" id="A0A310SJ24"/>
<dbReference type="InterPro" id="IPR001522">
    <property type="entry name" value="FADS-1_CS"/>
</dbReference>
<keyword evidence="12 13" id="KW-0275">Fatty acid biosynthesis</keyword>
<keyword evidence="7 14" id="KW-1133">Transmembrane helix</keyword>
<evidence type="ECO:0000256" key="8">
    <source>
        <dbReference type="ARBA" id="ARBA00023002"/>
    </source>
</evidence>
<comment type="domain">
    <text evidence="13">The histidine box domains are involved in binding the catalytic metal ions.</text>
</comment>
<feature type="transmembrane region" description="Helical" evidence="14">
    <location>
        <begin position="65"/>
        <end position="84"/>
    </location>
</feature>
<dbReference type="Proteomes" id="UP000250275">
    <property type="component" value="Unassembled WGS sequence"/>
</dbReference>
<proteinExistence type="inferred from homology"/>
<keyword evidence="8 13" id="KW-0560">Oxidoreductase</keyword>
<dbReference type="OrthoDB" id="10260134at2759"/>
<evidence type="ECO:0000256" key="5">
    <source>
        <dbReference type="ARBA" id="ARBA00022723"/>
    </source>
</evidence>
<keyword evidence="4 13" id="KW-0812">Transmembrane</keyword>
<evidence type="ECO:0000256" key="2">
    <source>
        <dbReference type="ARBA" id="ARBA00009295"/>
    </source>
</evidence>
<gene>
    <name evidence="15" type="ORF">WN48_09741</name>
</gene>
<sequence>MGSETIEENENETYEVEEVIQKRKLSTDMNYKHKFLVPHVIVHSLLQIGWLIGIYTALFHSKLATILWGFLVAFLSIEGVALAAHRDYSHRSYKPRYPLKVGLVIFQTMAGQNSMFTWARDHKLHHKYSDTDADPHNSTRGFFFSHIGWLMMKKHPLLLQKQREIDVSDLLNDKLIMFQHRYFLYLYFPLAMFFPVAVPMYFWNESLWSSFFVAYCLRYVTTLHITWTINSFAHMWGSKPYDKRIRARESFISSLATLGEGFHNFHHSFPWDYRMTDTFSLSSLVLDLLAYLGLAYDLKVAFPSIVQGHIKRHGEKAGGEMTKEVIELKQERKEESVPGLNEKSM</sequence>
<evidence type="ECO:0000256" key="11">
    <source>
        <dbReference type="ARBA" id="ARBA00023136"/>
    </source>
</evidence>
<dbReference type="PANTHER" id="PTHR11351">
    <property type="entry name" value="ACYL-COA DESATURASE"/>
    <property type="match status" value="1"/>
</dbReference>
<dbReference type="CDD" id="cd03505">
    <property type="entry name" value="Delta9-FADS-like"/>
    <property type="match status" value="1"/>
</dbReference>
<dbReference type="GO" id="GO:0005506">
    <property type="term" value="F:iron ion binding"/>
    <property type="evidence" value="ECO:0007669"/>
    <property type="project" value="TreeGrafter"/>
</dbReference>
<evidence type="ECO:0000256" key="6">
    <source>
        <dbReference type="ARBA" id="ARBA00022832"/>
    </source>
</evidence>
<dbReference type="PANTHER" id="PTHR11351:SF92">
    <property type="entry name" value="ACYL-COA DESATURASE 2-LIKE PROTEIN"/>
    <property type="match status" value="1"/>
</dbReference>
<keyword evidence="6" id="KW-0276">Fatty acid metabolism</keyword>
<reference evidence="15 16" key="1">
    <citation type="submission" date="2015-07" db="EMBL/GenBank/DDBJ databases">
        <title>The genome of Eufriesea mexicana.</title>
        <authorList>
            <person name="Pan H."/>
            <person name="Kapheim K."/>
        </authorList>
    </citation>
    <scope>NUCLEOTIDE SEQUENCE [LARGE SCALE GENOMIC DNA]</scope>
    <source>
        <strain evidence="15">0111107269</strain>
        <tissue evidence="15">Whole body</tissue>
    </source>
</reference>
<evidence type="ECO:0000256" key="1">
    <source>
        <dbReference type="ARBA" id="ARBA00004141"/>
    </source>
</evidence>
<keyword evidence="16" id="KW-1185">Reference proteome</keyword>
<evidence type="ECO:0000313" key="15">
    <source>
        <dbReference type="EMBL" id="OAD53560.1"/>
    </source>
</evidence>
<comment type="cofactor">
    <cofactor evidence="13">
        <name>Fe(2+)</name>
        <dbReference type="ChEBI" id="CHEBI:29033"/>
    </cofactor>
</comment>
<accession>A0A310SJ24</accession>
<organism evidence="15 16">
    <name type="scientific">Eufriesea mexicana</name>
    <dbReference type="NCBI Taxonomy" id="516756"/>
    <lineage>
        <taxon>Eukaryota</taxon>
        <taxon>Metazoa</taxon>
        <taxon>Ecdysozoa</taxon>
        <taxon>Arthropoda</taxon>
        <taxon>Hexapoda</taxon>
        <taxon>Insecta</taxon>
        <taxon>Pterygota</taxon>
        <taxon>Neoptera</taxon>
        <taxon>Endopterygota</taxon>
        <taxon>Hymenoptera</taxon>
        <taxon>Apocrita</taxon>
        <taxon>Aculeata</taxon>
        <taxon>Apoidea</taxon>
        <taxon>Anthophila</taxon>
        <taxon>Apidae</taxon>
        <taxon>Eufriesea</taxon>
    </lineage>
</organism>
<comment type="similarity">
    <text evidence="2 13">Belongs to the fatty acid desaturase type 1 family.</text>
</comment>
<evidence type="ECO:0000256" key="3">
    <source>
        <dbReference type="ARBA" id="ARBA00022516"/>
    </source>
</evidence>
<keyword evidence="10" id="KW-0443">Lipid metabolism</keyword>
<feature type="transmembrane region" description="Helical" evidence="14">
    <location>
        <begin position="182"/>
        <end position="202"/>
    </location>
</feature>
<dbReference type="PRINTS" id="PR00075">
    <property type="entry name" value="FACDDSATRASE"/>
</dbReference>
<evidence type="ECO:0000256" key="12">
    <source>
        <dbReference type="ARBA" id="ARBA00023160"/>
    </source>
</evidence>